<dbReference type="SUPFAM" id="SSF103247">
    <property type="entry name" value="TT1751-like"/>
    <property type="match status" value="1"/>
</dbReference>
<dbReference type="KEGG" id="ddu:GF1_12110"/>
<evidence type="ECO:0000313" key="2">
    <source>
        <dbReference type="EMBL" id="BCO08835.1"/>
    </source>
</evidence>
<name>A0A915U120_9BACT</name>
<proteinExistence type="predicted"/>
<gene>
    <name evidence="2" type="ORF">GF1_12110</name>
</gene>
<evidence type="ECO:0000313" key="3">
    <source>
        <dbReference type="Proteomes" id="UP001063350"/>
    </source>
</evidence>
<dbReference type="AlphaFoldDB" id="A0A915U120"/>
<dbReference type="Gene3D" id="3.30.310.70">
    <property type="entry name" value="TT1751-like domain"/>
    <property type="match status" value="1"/>
</dbReference>
<protein>
    <submittedName>
        <fullName evidence="2">DUF302 domain-containing protein</fullName>
    </submittedName>
</protein>
<dbReference type="InterPro" id="IPR035923">
    <property type="entry name" value="TT1751-like_sf"/>
</dbReference>
<dbReference type="InterPro" id="IPR005180">
    <property type="entry name" value="DUF302"/>
</dbReference>
<dbReference type="RefSeq" id="WP_267928733.1">
    <property type="nucleotide sequence ID" value="NZ_AP024233.1"/>
</dbReference>
<reference evidence="2" key="1">
    <citation type="submission" date="2020-12" db="EMBL/GenBank/DDBJ databases">
        <title>Desulfobium dissulfuricans gen. nov., sp. nov., a novel mesophilic, sulfate-reducing bacterium isolated from a deep-sea hydrothermal vent.</title>
        <authorList>
            <person name="Hashimoto Y."/>
            <person name="Tame A."/>
            <person name="Sawayama S."/>
            <person name="Miyazaki J."/>
            <person name="Takai K."/>
            <person name="Nakagawa S."/>
        </authorList>
    </citation>
    <scope>NUCLEOTIDE SEQUENCE</scope>
    <source>
        <strain evidence="2">GF1</strain>
    </source>
</reference>
<evidence type="ECO:0000259" key="1">
    <source>
        <dbReference type="Pfam" id="PF03625"/>
    </source>
</evidence>
<dbReference type="EMBL" id="AP024233">
    <property type="protein sequence ID" value="BCO08835.1"/>
    <property type="molecule type" value="Genomic_DNA"/>
</dbReference>
<accession>A0A915U120</accession>
<feature type="domain" description="DUF302" evidence="1">
    <location>
        <begin position="56"/>
        <end position="99"/>
    </location>
</feature>
<organism evidence="2 3">
    <name type="scientific">Desulfolithobacter dissulfuricans</name>
    <dbReference type="NCBI Taxonomy" id="2795293"/>
    <lineage>
        <taxon>Bacteria</taxon>
        <taxon>Pseudomonadati</taxon>
        <taxon>Thermodesulfobacteriota</taxon>
        <taxon>Desulfobulbia</taxon>
        <taxon>Desulfobulbales</taxon>
        <taxon>Desulfobulbaceae</taxon>
        <taxon>Desulfolithobacter</taxon>
    </lineage>
</organism>
<dbReference type="Pfam" id="PF03625">
    <property type="entry name" value="DUF302"/>
    <property type="match status" value="1"/>
</dbReference>
<dbReference type="Proteomes" id="UP001063350">
    <property type="component" value="Chromosome"/>
</dbReference>
<sequence length="137" mass="15530">MSDHLYKAETTKSAAEFARDLGRVVGKYGFVIHNESNMDMAHSFGKHGVEVAEEFDLHMIQICKPEKAAKSLQANPERAILMPKYVMTFSKDGKTQIRFFYFSAENIRAMVDDEAFPDSLAQTYKKIISMIEEAIAL</sequence>
<keyword evidence="3" id="KW-1185">Reference proteome</keyword>